<dbReference type="PROSITE" id="PS50889">
    <property type="entry name" value="S4"/>
    <property type="match status" value="1"/>
</dbReference>
<dbReference type="GO" id="GO:0005763">
    <property type="term" value="C:mitochondrial small ribosomal subunit"/>
    <property type="evidence" value="ECO:0007669"/>
    <property type="project" value="TreeGrafter"/>
</dbReference>
<reference evidence="13" key="2">
    <citation type="submission" date="2023-05" db="EMBL/GenBank/DDBJ databases">
        <authorList>
            <consortium name="Lawrence Berkeley National Laboratory"/>
            <person name="Steindorff A."/>
            <person name="Hensen N."/>
            <person name="Bonometti L."/>
            <person name="Westerberg I."/>
            <person name="Brannstrom I.O."/>
            <person name="Guillou S."/>
            <person name="Cros-Aarteil S."/>
            <person name="Calhoun S."/>
            <person name="Haridas S."/>
            <person name="Kuo A."/>
            <person name="Mondo S."/>
            <person name="Pangilinan J."/>
            <person name="Riley R."/>
            <person name="Labutti K."/>
            <person name="Andreopoulos B."/>
            <person name="Lipzen A."/>
            <person name="Chen C."/>
            <person name="Yanf M."/>
            <person name="Daum C."/>
            <person name="Ng V."/>
            <person name="Clum A."/>
            <person name="Ohm R."/>
            <person name="Martin F."/>
            <person name="Silar P."/>
            <person name="Natvig D."/>
            <person name="Lalanne C."/>
            <person name="Gautier V."/>
            <person name="Ament-Velasquez S.L."/>
            <person name="Kruys A."/>
            <person name="Hutchinson M.I."/>
            <person name="Powell A.J."/>
            <person name="Barry K."/>
            <person name="Miller A.N."/>
            <person name="Grigoriev I.V."/>
            <person name="Debuchy R."/>
            <person name="Gladieux P."/>
            <person name="Thoren M.H."/>
            <person name="Johannesson H."/>
        </authorList>
    </citation>
    <scope>NUCLEOTIDE SEQUENCE</scope>
    <source>
        <strain evidence="13">CBS 359.72</strain>
    </source>
</reference>
<evidence type="ECO:0000313" key="13">
    <source>
        <dbReference type="EMBL" id="KAK4251500.1"/>
    </source>
</evidence>
<comment type="subcellular location">
    <subcellularLocation>
        <location evidence="1">Mitochondrion</location>
    </subcellularLocation>
</comment>
<dbReference type="GO" id="GO:0003735">
    <property type="term" value="F:structural constituent of ribosome"/>
    <property type="evidence" value="ECO:0007669"/>
    <property type="project" value="TreeGrafter"/>
</dbReference>
<protein>
    <recommendedName>
        <fullName evidence="9">Small ribosomal subunit protein uS4m</fullName>
    </recommendedName>
</protein>
<evidence type="ECO:0000256" key="5">
    <source>
        <dbReference type="ARBA" id="ARBA00022980"/>
    </source>
</evidence>
<evidence type="ECO:0000256" key="6">
    <source>
        <dbReference type="ARBA" id="ARBA00023128"/>
    </source>
</evidence>
<evidence type="ECO:0000259" key="12">
    <source>
        <dbReference type="SMART" id="SM00363"/>
    </source>
</evidence>
<dbReference type="Proteomes" id="UP001303647">
    <property type="component" value="Unassembled WGS sequence"/>
</dbReference>
<dbReference type="SUPFAM" id="SSF55174">
    <property type="entry name" value="Alpha-L RNA-binding motif"/>
    <property type="match status" value="1"/>
</dbReference>
<evidence type="ECO:0000256" key="3">
    <source>
        <dbReference type="ARBA" id="ARBA00022730"/>
    </source>
</evidence>
<dbReference type="InterPro" id="IPR002942">
    <property type="entry name" value="S4_RNA-bd"/>
</dbReference>
<feature type="region of interest" description="Disordered" evidence="11">
    <location>
        <begin position="192"/>
        <end position="240"/>
    </location>
</feature>
<keyword evidence="7" id="KW-0687">Ribonucleoprotein</keyword>
<feature type="compositionally biased region" description="Acidic residues" evidence="11">
    <location>
        <begin position="209"/>
        <end position="226"/>
    </location>
</feature>
<dbReference type="AlphaFoldDB" id="A0AAN7D0N9"/>
<name>A0AAN7D0N9_9PEZI</name>
<feature type="domain" description="RNA-binding S4" evidence="12">
    <location>
        <begin position="134"/>
        <end position="203"/>
    </location>
</feature>
<feature type="region of interest" description="Disordered" evidence="11">
    <location>
        <begin position="320"/>
        <end position="359"/>
    </location>
</feature>
<keyword evidence="14" id="KW-1185">Reference proteome</keyword>
<dbReference type="PROSITE" id="PS00632">
    <property type="entry name" value="RIBOSOMAL_S4"/>
    <property type="match status" value="1"/>
</dbReference>
<comment type="similarity">
    <text evidence="2">Belongs to the universal ribosomal protein uS4 family.</text>
</comment>
<dbReference type="PANTHER" id="PTHR11831:SF4">
    <property type="entry name" value="SMALL RIBOSOMAL SUBUNIT PROTEIN US4M"/>
    <property type="match status" value="1"/>
</dbReference>
<dbReference type="InterPro" id="IPR022801">
    <property type="entry name" value="Ribosomal_uS4"/>
</dbReference>
<keyword evidence="5" id="KW-0689">Ribosomal protein</keyword>
<dbReference type="Pfam" id="PF01479">
    <property type="entry name" value="S4"/>
    <property type="match status" value="1"/>
</dbReference>
<accession>A0AAN7D0N9</accession>
<proteinExistence type="inferred from homology"/>
<keyword evidence="4 10" id="KW-0694">RNA-binding</keyword>
<dbReference type="FunFam" id="3.10.290.10:FF:000025">
    <property type="entry name" value="30S ribosomal subunit S4"/>
    <property type="match status" value="1"/>
</dbReference>
<dbReference type="Gene3D" id="3.10.290.10">
    <property type="entry name" value="RNA-binding S4 domain"/>
    <property type="match status" value="1"/>
</dbReference>
<dbReference type="PANTHER" id="PTHR11831">
    <property type="entry name" value="30S 40S RIBOSOMAL PROTEIN"/>
    <property type="match status" value="1"/>
</dbReference>
<feature type="region of interest" description="Disordered" evidence="11">
    <location>
        <begin position="88"/>
        <end position="117"/>
    </location>
</feature>
<reference evidence="13" key="1">
    <citation type="journal article" date="2023" name="Mol. Phylogenet. Evol.">
        <title>Genome-scale phylogeny and comparative genomics of the fungal order Sordariales.</title>
        <authorList>
            <person name="Hensen N."/>
            <person name="Bonometti L."/>
            <person name="Westerberg I."/>
            <person name="Brannstrom I.O."/>
            <person name="Guillou S."/>
            <person name="Cros-Aarteil S."/>
            <person name="Calhoun S."/>
            <person name="Haridas S."/>
            <person name="Kuo A."/>
            <person name="Mondo S."/>
            <person name="Pangilinan J."/>
            <person name="Riley R."/>
            <person name="LaButti K."/>
            <person name="Andreopoulos B."/>
            <person name="Lipzen A."/>
            <person name="Chen C."/>
            <person name="Yan M."/>
            <person name="Daum C."/>
            <person name="Ng V."/>
            <person name="Clum A."/>
            <person name="Steindorff A."/>
            <person name="Ohm R.A."/>
            <person name="Martin F."/>
            <person name="Silar P."/>
            <person name="Natvig D.O."/>
            <person name="Lalanne C."/>
            <person name="Gautier V."/>
            <person name="Ament-Velasquez S.L."/>
            <person name="Kruys A."/>
            <person name="Hutchinson M.I."/>
            <person name="Powell A.J."/>
            <person name="Barry K."/>
            <person name="Miller A.N."/>
            <person name="Grigoriev I.V."/>
            <person name="Debuchy R."/>
            <person name="Gladieux P."/>
            <person name="Hiltunen Thoren M."/>
            <person name="Johannesson H."/>
        </authorList>
    </citation>
    <scope>NUCLEOTIDE SEQUENCE</scope>
    <source>
        <strain evidence="13">CBS 359.72</strain>
    </source>
</reference>
<feature type="compositionally biased region" description="Low complexity" evidence="11">
    <location>
        <begin position="227"/>
        <end position="237"/>
    </location>
</feature>
<feature type="compositionally biased region" description="Low complexity" evidence="11">
    <location>
        <begin position="347"/>
        <end position="359"/>
    </location>
</feature>
<organism evidence="13 14">
    <name type="scientific">Corynascus novoguineensis</name>
    <dbReference type="NCBI Taxonomy" id="1126955"/>
    <lineage>
        <taxon>Eukaryota</taxon>
        <taxon>Fungi</taxon>
        <taxon>Dikarya</taxon>
        <taxon>Ascomycota</taxon>
        <taxon>Pezizomycotina</taxon>
        <taxon>Sordariomycetes</taxon>
        <taxon>Sordariomycetidae</taxon>
        <taxon>Sordariales</taxon>
        <taxon>Chaetomiaceae</taxon>
        <taxon>Corynascus</taxon>
    </lineage>
</organism>
<evidence type="ECO:0000256" key="2">
    <source>
        <dbReference type="ARBA" id="ARBA00007465"/>
    </source>
</evidence>
<evidence type="ECO:0000256" key="8">
    <source>
        <dbReference type="ARBA" id="ARBA00037226"/>
    </source>
</evidence>
<gene>
    <name evidence="13" type="ORF">C7999DRAFT_27916</name>
</gene>
<evidence type="ECO:0000256" key="9">
    <source>
        <dbReference type="ARBA" id="ARBA00071419"/>
    </source>
</evidence>
<evidence type="ECO:0000256" key="7">
    <source>
        <dbReference type="ARBA" id="ARBA00023274"/>
    </source>
</evidence>
<sequence length="454" mass="51682">MRQRRLLRFHGLKRPRVRQTWNKYNLFNLLRLRTPILQSKTLFQQKWVAKSLTRGYHGEHIKEYQWERMFSRRPLSAVNMDPAYMAKHDGSEQAAGRGSGRKVRLGSKYSGPKNQGNLDAPTPYMQMIFAPMERRLDIAIFRALFASSARQARQFVLHGFVTVNGKKMTYPGYLLNPGDMFQVDIERVMAATGRPKRGDRNQKASTTAEESEPAEAEEVEEGEASEEATTSEAAAEPVDAEAAKEKHLATLNHLKEQARKIMLVKDRFNRAKKKKALRKYLKDLKETMDRSRKLRNQSVAEMDEAERELTAILSNLALSSAEQAPEGKRQQQQKDKESAELKAGLQAATGGTVSGSTATSLGLLTNTQRAVLKWVIRNELENPHDPSKPYATPWRPREFMAPFAFIPRYLEVNQRICAAVYLRHPVARPGLSEVPTPFSPMLSQLAFNWYLRRG</sequence>
<dbReference type="EMBL" id="MU857605">
    <property type="protein sequence ID" value="KAK4251500.1"/>
    <property type="molecule type" value="Genomic_DNA"/>
</dbReference>
<dbReference type="InterPro" id="IPR036986">
    <property type="entry name" value="S4_RNA-bd_sf"/>
</dbReference>
<evidence type="ECO:0000256" key="4">
    <source>
        <dbReference type="ARBA" id="ARBA00022884"/>
    </source>
</evidence>
<evidence type="ECO:0000256" key="10">
    <source>
        <dbReference type="PROSITE-ProRule" id="PRU00182"/>
    </source>
</evidence>
<dbReference type="CDD" id="cd00165">
    <property type="entry name" value="S4"/>
    <property type="match status" value="1"/>
</dbReference>
<dbReference type="GO" id="GO:0042274">
    <property type="term" value="P:ribosomal small subunit biogenesis"/>
    <property type="evidence" value="ECO:0007669"/>
    <property type="project" value="TreeGrafter"/>
</dbReference>
<feature type="compositionally biased region" description="Basic and acidic residues" evidence="11">
    <location>
        <begin position="325"/>
        <end position="340"/>
    </location>
</feature>
<comment type="function">
    <text evidence="8">Component of the mitochondrial ribosome (mitoribosome), a dedicated translation machinery responsible for the synthesis of mitochondrial genome-encoded proteins, including at least some of the essential transmembrane subunits of the mitochondrial respiratory chain. The mitoribosomes are attached to the mitochondrial inner membrane and translation products are cotranslationally integrated into the membrane.</text>
</comment>
<evidence type="ECO:0000256" key="11">
    <source>
        <dbReference type="SAM" id="MobiDB-lite"/>
    </source>
</evidence>
<dbReference type="SMART" id="SM00363">
    <property type="entry name" value="S4"/>
    <property type="match status" value="1"/>
</dbReference>
<keyword evidence="6" id="KW-0496">Mitochondrion</keyword>
<evidence type="ECO:0000313" key="14">
    <source>
        <dbReference type="Proteomes" id="UP001303647"/>
    </source>
</evidence>
<keyword evidence="3 10" id="KW-0699">rRNA-binding</keyword>
<evidence type="ECO:0000256" key="1">
    <source>
        <dbReference type="ARBA" id="ARBA00004173"/>
    </source>
</evidence>
<comment type="caution">
    <text evidence="13">The sequence shown here is derived from an EMBL/GenBank/DDBJ whole genome shotgun (WGS) entry which is preliminary data.</text>
</comment>
<dbReference type="GO" id="GO:0019843">
    <property type="term" value="F:rRNA binding"/>
    <property type="evidence" value="ECO:0007669"/>
    <property type="project" value="UniProtKB-KW"/>
</dbReference>
<dbReference type="InterPro" id="IPR018079">
    <property type="entry name" value="Ribosomal_uS4_CS"/>
</dbReference>